<dbReference type="SUPFAM" id="SSF50341">
    <property type="entry name" value="CheW-like"/>
    <property type="match status" value="1"/>
</dbReference>
<gene>
    <name evidence="13" type="ORF">FHR21_001874</name>
</gene>
<comment type="catalytic activity">
    <reaction evidence="1">
        <text>ATP + protein L-histidine = ADP + protein N-phospho-L-histidine.</text>
        <dbReference type="EC" id="2.7.13.3"/>
    </reaction>
</comment>
<feature type="domain" description="CheW-like" evidence="11">
    <location>
        <begin position="400"/>
        <end position="538"/>
    </location>
</feature>
<dbReference type="SMART" id="SM00387">
    <property type="entry name" value="HATPase_c"/>
    <property type="match status" value="1"/>
</dbReference>
<dbReference type="EMBL" id="JACIJH010000004">
    <property type="protein sequence ID" value="MBB5706522.1"/>
    <property type="molecule type" value="Genomic_DNA"/>
</dbReference>
<dbReference type="InterPro" id="IPR004358">
    <property type="entry name" value="Sig_transdc_His_kin-like_C"/>
</dbReference>
<dbReference type="Gene3D" id="1.20.120.160">
    <property type="entry name" value="HPT domain"/>
    <property type="match status" value="1"/>
</dbReference>
<evidence type="ECO:0000256" key="5">
    <source>
        <dbReference type="ARBA" id="ARBA00022679"/>
    </source>
</evidence>
<dbReference type="InterPro" id="IPR051315">
    <property type="entry name" value="Bact_Chemotaxis_CheA"/>
</dbReference>
<name>A0A7W9B5T1_9SPHN</name>
<evidence type="ECO:0000256" key="9">
    <source>
        <dbReference type="PROSITE-ProRule" id="PRU00110"/>
    </source>
</evidence>
<keyword evidence="5 13" id="KW-0808">Transferase</keyword>
<evidence type="ECO:0000256" key="7">
    <source>
        <dbReference type="ARBA" id="ARBA00023012"/>
    </source>
</evidence>
<dbReference type="AlphaFoldDB" id="A0A7W9B5T1"/>
<dbReference type="Proteomes" id="UP000537161">
    <property type="component" value="Unassembled WGS sequence"/>
</dbReference>
<evidence type="ECO:0000256" key="8">
    <source>
        <dbReference type="ARBA" id="ARBA00035100"/>
    </source>
</evidence>
<feature type="domain" description="Histidine kinase" evidence="10">
    <location>
        <begin position="147"/>
        <end position="398"/>
    </location>
</feature>
<dbReference type="InterPro" id="IPR036890">
    <property type="entry name" value="HATPase_C_sf"/>
</dbReference>
<protein>
    <recommendedName>
        <fullName evidence="3">Chemotaxis protein CheA</fullName>
        <ecNumber evidence="2">2.7.13.3</ecNumber>
    </recommendedName>
</protein>
<dbReference type="EC" id="2.7.13.3" evidence="2"/>
<evidence type="ECO:0000313" key="13">
    <source>
        <dbReference type="EMBL" id="MBB5706522.1"/>
    </source>
</evidence>
<evidence type="ECO:0000313" key="14">
    <source>
        <dbReference type="Proteomes" id="UP000537161"/>
    </source>
</evidence>
<dbReference type="SMART" id="SM01231">
    <property type="entry name" value="H-kinase_dim"/>
    <property type="match status" value="1"/>
</dbReference>
<evidence type="ECO:0000256" key="1">
    <source>
        <dbReference type="ARBA" id="ARBA00000085"/>
    </source>
</evidence>
<dbReference type="PROSITE" id="PS50851">
    <property type="entry name" value="CHEW"/>
    <property type="match status" value="1"/>
</dbReference>
<feature type="modified residue" description="Phosphohistidine" evidence="9">
    <location>
        <position position="44"/>
    </location>
</feature>
<dbReference type="GO" id="GO:0006935">
    <property type="term" value="P:chemotaxis"/>
    <property type="evidence" value="ECO:0007669"/>
    <property type="project" value="InterPro"/>
</dbReference>
<dbReference type="PRINTS" id="PR00344">
    <property type="entry name" value="BCTRLSENSOR"/>
</dbReference>
<evidence type="ECO:0000256" key="2">
    <source>
        <dbReference type="ARBA" id="ARBA00012438"/>
    </source>
</evidence>
<keyword evidence="6 13" id="KW-0418">Kinase</keyword>
<dbReference type="Pfam" id="PF02895">
    <property type="entry name" value="H-kinase_dim"/>
    <property type="match status" value="1"/>
</dbReference>
<dbReference type="InterPro" id="IPR036641">
    <property type="entry name" value="HPT_dom_sf"/>
</dbReference>
<dbReference type="InterPro" id="IPR003594">
    <property type="entry name" value="HATPase_dom"/>
</dbReference>
<dbReference type="SUPFAM" id="SSF55874">
    <property type="entry name" value="ATPase domain of HSP90 chaperone/DNA topoisomerase II/histidine kinase"/>
    <property type="match status" value="1"/>
</dbReference>
<evidence type="ECO:0000259" key="10">
    <source>
        <dbReference type="PROSITE" id="PS50109"/>
    </source>
</evidence>
<dbReference type="Gene3D" id="3.30.565.10">
    <property type="entry name" value="Histidine kinase-like ATPase, C-terminal domain"/>
    <property type="match status" value="1"/>
</dbReference>
<dbReference type="PROSITE" id="PS50109">
    <property type="entry name" value="HIS_KIN"/>
    <property type="match status" value="1"/>
</dbReference>
<dbReference type="Gene3D" id="2.30.30.40">
    <property type="entry name" value="SH3 Domains"/>
    <property type="match status" value="1"/>
</dbReference>
<sequence length="794" mass="84739">MDDLLNDFLAETAEILAEAGGAIVAWEADPGDRERLDAIFRFVHTIKGSSGFLSLPRVTALSHAAEDALDQVRRGNRPANAALVTAILGIVDRLSLLCDALGNGGVEPAGDDADVIDALAFVSEEPAAPEPAEIRLRREDDLAAELQAWRSIRVPLPLLDSMMTGVTDIVLARNEFARMLREAGADPSTIAAFDRLSDSIAAMRQSVSQMRMQRIDKLFAPLPRIVRDLAQDLGKKIAFSTSGGEVELDREMMENIRDPLIHIVRNAVDHGIEPLDQRVAAGKGVTANLSVSARQSGNQIEIVVRDDGRGLSPDALVAKAVAAQVVTATEARGLTPRERLELIFRPGFSTAAKVTSISGRGVGMDIVKSNIEKIGGVVELRNEEGRGLTIILRVPMTLTIISGLMVRAAGQYFAIPRGAVREILLESSDSARVDRVGGGELVTVRGEQFPLLRLETILGRAVDADDDTDDRAVVIVRPGQGQSYALSVAAIHDHEELVIKPAAPLIMTTGLYAGTTLPDSGRPVLLLDVQGLLAAAGVDASEAGRNREEAAETEASARGATQLLLFRDASERVRGVRLSVIERVEEVPALALFESAGAIQAQIGDAIFPVHAAALPEGHGTVKLLRLHDGRSVLCYPIEAVIDIVRMPDAMQPAAAPGLIAGVALIGGDPVELIDPFWLMEQYETTRAAGAGPRRPLCRLADDADGWGENFLAPILRDAGYRVASDKESGDEAPDVLLCLSDDGDACANLGGDAPVIRLRASVAAAGADDDTIYRYDRQALLDALRRRVGGERR</sequence>
<dbReference type="PANTHER" id="PTHR43395:SF1">
    <property type="entry name" value="CHEMOTAXIS PROTEIN CHEA"/>
    <property type="match status" value="1"/>
</dbReference>
<dbReference type="RefSeq" id="WP_184097484.1">
    <property type="nucleotide sequence ID" value="NZ_JACIJH010000004.1"/>
</dbReference>
<proteinExistence type="predicted"/>
<dbReference type="InterPro" id="IPR036061">
    <property type="entry name" value="CheW-like_dom_sf"/>
</dbReference>
<dbReference type="Pfam" id="PF01627">
    <property type="entry name" value="Hpt"/>
    <property type="match status" value="1"/>
</dbReference>
<dbReference type="SUPFAM" id="SSF47226">
    <property type="entry name" value="Histidine-containing phosphotransfer domain, HPT domain"/>
    <property type="match status" value="1"/>
</dbReference>
<reference evidence="13 14" key="1">
    <citation type="submission" date="2020-08" db="EMBL/GenBank/DDBJ databases">
        <title>Genomic Encyclopedia of Type Strains, Phase IV (KMG-IV): sequencing the most valuable type-strain genomes for metagenomic binning, comparative biology and taxonomic classification.</title>
        <authorList>
            <person name="Goeker M."/>
        </authorList>
    </citation>
    <scope>NUCLEOTIDE SEQUENCE [LARGE SCALE GENOMIC DNA]</scope>
    <source>
        <strain evidence="13 14">DSM 27163</strain>
    </source>
</reference>
<organism evidence="13 14">
    <name type="scientific">Sphingopyxis panaciterrulae</name>
    <dbReference type="NCBI Taxonomy" id="462372"/>
    <lineage>
        <taxon>Bacteria</taxon>
        <taxon>Pseudomonadati</taxon>
        <taxon>Pseudomonadota</taxon>
        <taxon>Alphaproteobacteria</taxon>
        <taxon>Sphingomonadales</taxon>
        <taxon>Sphingomonadaceae</taxon>
        <taxon>Sphingopyxis</taxon>
    </lineage>
</organism>
<keyword evidence="4 9" id="KW-0597">Phosphoprotein</keyword>
<dbReference type="Pfam" id="PF02518">
    <property type="entry name" value="HATPase_c"/>
    <property type="match status" value="1"/>
</dbReference>
<evidence type="ECO:0000259" key="12">
    <source>
        <dbReference type="PROSITE" id="PS50894"/>
    </source>
</evidence>
<dbReference type="PROSITE" id="PS50894">
    <property type="entry name" value="HPT"/>
    <property type="match status" value="1"/>
</dbReference>
<dbReference type="SMART" id="SM00260">
    <property type="entry name" value="CheW"/>
    <property type="match status" value="1"/>
</dbReference>
<accession>A0A7W9B5T1</accession>
<evidence type="ECO:0000256" key="4">
    <source>
        <dbReference type="ARBA" id="ARBA00022553"/>
    </source>
</evidence>
<dbReference type="InterPro" id="IPR005467">
    <property type="entry name" value="His_kinase_dom"/>
</dbReference>
<dbReference type="Pfam" id="PF01584">
    <property type="entry name" value="CheW"/>
    <property type="match status" value="1"/>
</dbReference>
<keyword evidence="7" id="KW-0902">Two-component regulatory system</keyword>
<dbReference type="InterPro" id="IPR004105">
    <property type="entry name" value="CheA-like_dim"/>
</dbReference>
<dbReference type="SMART" id="SM00073">
    <property type="entry name" value="HPT"/>
    <property type="match status" value="1"/>
</dbReference>
<dbReference type="FunFam" id="3.30.565.10:FF:000016">
    <property type="entry name" value="Chemotaxis protein CheA, putative"/>
    <property type="match status" value="1"/>
</dbReference>
<dbReference type="InterPro" id="IPR002545">
    <property type="entry name" value="CheW-lke_dom"/>
</dbReference>
<dbReference type="GO" id="GO:0000155">
    <property type="term" value="F:phosphorelay sensor kinase activity"/>
    <property type="evidence" value="ECO:0007669"/>
    <property type="project" value="InterPro"/>
</dbReference>
<evidence type="ECO:0000259" key="11">
    <source>
        <dbReference type="PROSITE" id="PS50851"/>
    </source>
</evidence>
<feature type="domain" description="HPt" evidence="12">
    <location>
        <begin position="1"/>
        <end position="101"/>
    </location>
</feature>
<dbReference type="PANTHER" id="PTHR43395">
    <property type="entry name" value="SENSOR HISTIDINE KINASE CHEA"/>
    <property type="match status" value="1"/>
</dbReference>
<dbReference type="InterPro" id="IPR008207">
    <property type="entry name" value="Sig_transdc_His_kin_Hpt_dom"/>
</dbReference>
<evidence type="ECO:0000256" key="6">
    <source>
        <dbReference type="ARBA" id="ARBA00022777"/>
    </source>
</evidence>
<comment type="function">
    <text evidence="8">Involved in the transmission of sensory signals from the chemoreceptors to the flagellar motors. CheA is autophosphorylated; it can transfer its phosphate group to either CheB or CheY.</text>
</comment>
<evidence type="ECO:0000256" key="3">
    <source>
        <dbReference type="ARBA" id="ARBA00021495"/>
    </source>
</evidence>
<keyword evidence="14" id="KW-1185">Reference proteome</keyword>
<dbReference type="CDD" id="cd00088">
    <property type="entry name" value="HPT"/>
    <property type="match status" value="1"/>
</dbReference>
<comment type="caution">
    <text evidence="13">The sequence shown here is derived from an EMBL/GenBank/DDBJ whole genome shotgun (WGS) entry which is preliminary data.</text>
</comment>
<dbReference type="GO" id="GO:0005737">
    <property type="term" value="C:cytoplasm"/>
    <property type="evidence" value="ECO:0007669"/>
    <property type="project" value="InterPro"/>
</dbReference>